<evidence type="ECO:0000313" key="1">
    <source>
        <dbReference type="EMBL" id="GKV43855.1"/>
    </source>
</evidence>
<dbReference type="AlphaFoldDB" id="A0AAV5M279"/>
<gene>
    <name evidence="1" type="ORF">SLEP1_g51105</name>
</gene>
<dbReference type="Proteomes" id="UP001054252">
    <property type="component" value="Unassembled WGS sequence"/>
</dbReference>
<name>A0AAV5M279_9ROSI</name>
<organism evidence="1 2">
    <name type="scientific">Rubroshorea leprosula</name>
    <dbReference type="NCBI Taxonomy" id="152421"/>
    <lineage>
        <taxon>Eukaryota</taxon>
        <taxon>Viridiplantae</taxon>
        <taxon>Streptophyta</taxon>
        <taxon>Embryophyta</taxon>
        <taxon>Tracheophyta</taxon>
        <taxon>Spermatophyta</taxon>
        <taxon>Magnoliopsida</taxon>
        <taxon>eudicotyledons</taxon>
        <taxon>Gunneridae</taxon>
        <taxon>Pentapetalae</taxon>
        <taxon>rosids</taxon>
        <taxon>malvids</taxon>
        <taxon>Malvales</taxon>
        <taxon>Dipterocarpaceae</taxon>
        <taxon>Rubroshorea</taxon>
    </lineage>
</organism>
<accession>A0AAV5M279</accession>
<dbReference type="EMBL" id="BPVZ01000173">
    <property type="protein sequence ID" value="GKV43855.1"/>
    <property type="molecule type" value="Genomic_DNA"/>
</dbReference>
<keyword evidence="2" id="KW-1185">Reference proteome</keyword>
<proteinExistence type="predicted"/>
<evidence type="ECO:0000313" key="2">
    <source>
        <dbReference type="Proteomes" id="UP001054252"/>
    </source>
</evidence>
<sequence length="64" mass="7366">MSLSLIGSWKLLQKLQIPYFSIFKRWKLTFASWELKLSSKVRVFGVAAPFGLQKAFRPVAPNTH</sequence>
<reference evidence="1 2" key="1">
    <citation type="journal article" date="2021" name="Commun. Biol.">
        <title>The genome of Shorea leprosula (Dipterocarpaceae) highlights the ecological relevance of drought in aseasonal tropical rainforests.</title>
        <authorList>
            <person name="Ng K.K.S."/>
            <person name="Kobayashi M.J."/>
            <person name="Fawcett J.A."/>
            <person name="Hatakeyama M."/>
            <person name="Paape T."/>
            <person name="Ng C.H."/>
            <person name="Ang C.C."/>
            <person name="Tnah L.H."/>
            <person name="Lee C.T."/>
            <person name="Nishiyama T."/>
            <person name="Sese J."/>
            <person name="O'Brien M.J."/>
            <person name="Copetti D."/>
            <person name="Mohd Noor M.I."/>
            <person name="Ong R.C."/>
            <person name="Putra M."/>
            <person name="Sireger I.Z."/>
            <person name="Indrioko S."/>
            <person name="Kosugi Y."/>
            <person name="Izuno A."/>
            <person name="Isagi Y."/>
            <person name="Lee S.L."/>
            <person name="Shimizu K.K."/>
        </authorList>
    </citation>
    <scope>NUCLEOTIDE SEQUENCE [LARGE SCALE GENOMIC DNA]</scope>
    <source>
        <strain evidence="1">214</strain>
    </source>
</reference>
<protein>
    <submittedName>
        <fullName evidence="1">Uncharacterized protein</fullName>
    </submittedName>
</protein>
<comment type="caution">
    <text evidence="1">The sequence shown here is derived from an EMBL/GenBank/DDBJ whole genome shotgun (WGS) entry which is preliminary data.</text>
</comment>